<name>A0A317E9B7_9PROT</name>
<keyword evidence="3" id="KW-1185">Reference proteome</keyword>
<accession>A0A317E9B7</accession>
<keyword evidence="1" id="KW-0472">Membrane</keyword>
<evidence type="ECO:0000313" key="3">
    <source>
        <dbReference type="Proteomes" id="UP000245461"/>
    </source>
</evidence>
<gene>
    <name evidence="2" type="ORF">DKG74_10715</name>
</gene>
<evidence type="ECO:0000313" key="2">
    <source>
        <dbReference type="EMBL" id="PWR22884.1"/>
    </source>
</evidence>
<protein>
    <submittedName>
        <fullName evidence="2">Uncharacterized protein</fullName>
    </submittedName>
</protein>
<dbReference type="AlphaFoldDB" id="A0A317E9B7"/>
<organism evidence="2 3">
    <name type="scientific">Zavarzinia aquatilis</name>
    <dbReference type="NCBI Taxonomy" id="2211142"/>
    <lineage>
        <taxon>Bacteria</taxon>
        <taxon>Pseudomonadati</taxon>
        <taxon>Pseudomonadota</taxon>
        <taxon>Alphaproteobacteria</taxon>
        <taxon>Rhodospirillales</taxon>
        <taxon>Zavarziniaceae</taxon>
        <taxon>Zavarzinia</taxon>
    </lineage>
</organism>
<sequence length="226" mass="25923">MNIYLHQLYRIWIHFLMATCPILRRAILPVLVLVPVLALLGAWLAETLADDGGARREIAGITYRVPAAFHVRPQEGNALFIQLSLPDWGPLDEDRPGWDDNVNILIEEGINSIPQLWDDLWSAVPGENIGGIRERVTRIYRIEPNLTVKEISLGRDIVIPDQDLTTFPIGIMRCWRPQPDLPNASCALLFDRDGQRWKVTFGRDRMRDFSIFKQQAAQTIDLFREK</sequence>
<reference evidence="2 3" key="1">
    <citation type="submission" date="2018-05" db="EMBL/GenBank/DDBJ databases">
        <title>Zavarzinia sp. HR-AS.</title>
        <authorList>
            <person name="Lee Y."/>
            <person name="Jeon C.O."/>
        </authorList>
    </citation>
    <scope>NUCLEOTIDE SEQUENCE [LARGE SCALE GENOMIC DNA]</scope>
    <source>
        <strain evidence="2 3">HR-AS</strain>
    </source>
</reference>
<feature type="transmembrane region" description="Helical" evidence="1">
    <location>
        <begin position="26"/>
        <end position="45"/>
    </location>
</feature>
<comment type="caution">
    <text evidence="2">The sequence shown here is derived from an EMBL/GenBank/DDBJ whole genome shotgun (WGS) entry which is preliminary data.</text>
</comment>
<dbReference type="Proteomes" id="UP000245461">
    <property type="component" value="Unassembled WGS sequence"/>
</dbReference>
<proteinExistence type="predicted"/>
<keyword evidence="1" id="KW-1133">Transmembrane helix</keyword>
<keyword evidence="1" id="KW-0812">Transmembrane</keyword>
<evidence type="ECO:0000256" key="1">
    <source>
        <dbReference type="SAM" id="Phobius"/>
    </source>
</evidence>
<dbReference type="EMBL" id="QGLE01000005">
    <property type="protein sequence ID" value="PWR22884.1"/>
    <property type="molecule type" value="Genomic_DNA"/>
</dbReference>